<dbReference type="CDD" id="cd03292">
    <property type="entry name" value="ABC_FtsE"/>
    <property type="match status" value="1"/>
</dbReference>
<proteinExistence type="inferred from homology"/>
<dbReference type="InterPro" id="IPR017871">
    <property type="entry name" value="ABC_transporter-like_CS"/>
</dbReference>
<dbReference type="Gene3D" id="3.40.50.300">
    <property type="entry name" value="P-loop containing nucleotide triphosphate hydrolases"/>
    <property type="match status" value="1"/>
</dbReference>
<dbReference type="PROSITE" id="PS00211">
    <property type="entry name" value="ABC_TRANSPORTER_1"/>
    <property type="match status" value="1"/>
</dbReference>
<dbReference type="InterPro" id="IPR003593">
    <property type="entry name" value="AAA+_ATPase"/>
</dbReference>
<dbReference type="GO" id="GO:0051301">
    <property type="term" value="P:cell division"/>
    <property type="evidence" value="ECO:0007669"/>
    <property type="project" value="UniProtKB-UniRule"/>
</dbReference>
<keyword evidence="5 9" id="KW-0547">Nucleotide-binding</keyword>
<reference evidence="11" key="1">
    <citation type="submission" date="2017-11" db="EMBL/GenBank/DDBJ databases">
        <title>Three new genomes from thermophilic consortium.</title>
        <authorList>
            <person name="Quaggio R."/>
            <person name="Amgarten D."/>
            <person name="Setubal J.C."/>
        </authorList>
    </citation>
    <scope>NUCLEOTIDE SEQUENCE</scope>
    <source>
        <strain evidence="11">ZCTH01-B2</strain>
    </source>
</reference>
<keyword evidence="7 9" id="KW-0472">Membrane</keyword>
<evidence type="ECO:0000256" key="6">
    <source>
        <dbReference type="ARBA" id="ARBA00022840"/>
    </source>
</evidence>
<dbReference type="SUPFAM" id="SSF52540">
    <property type="entry name" value="P-loop containing nucleoside triphosphate hydrolases"/>
    <property type="match status" value="1"/>
</dbReference>
<evidence type="ECO:0000256" key="1">
    <source>
        <dbReference type="ARBA" id="ARBA00005417"/>
    </source>
</evidence>
<comment type="subunit">
    <text evidence="9">Homodimer. Forms a membrane-associated complex with FtsX.</text>
</comment>
<accession>A0A953IC46</accession>
<dbReference type="RefSeq" id="WP_273380781.1">
    <property type="nucleotide sequence ID" value="NZ_PIUK01000192.1"/>
</dbReference>
<sequence>MIEFVNVTKVYPHMKTPSLDGINLRVERGEFVFLVGPSGAGKSTLMKLIYREELPTTGQILVDGKDVARLPRRAVPYLRRSIGIIFQDFKLLPDRTVFENVAFALECTDVPRREVNRRVPAALELVGLRHKSRALAAELSGGEQQRVAVARAIVRNPVLVIADEPTGNLDPENTWAIMNLLNQINQMGATVVVATHAAEIVDTMKKRVIALERGRVVRDENRGTYGYES</sequence>
<organism evidence="11 12">
    <name type="scientific">Symbiobacterium thermophilum</name>
    <dbReference type="NCBI Taxonomy" id="2734"/>
    <lineage>
        <taxon>Bacteria</taxon>
        <taxon>Bacillati</taxon>
        <taxon>Bacillota</taxon>
        <taxon>Clostridia</taxon>
        <taxon>Eubacteriales</taxon>
        <taxon>Symbiobacteriaceae</taxon>
        <taxon>Symbiobacterium</taxon>
    </lineage>
</organism>
<dbReference type="InterPro" id="IPR015854">
    <property type="entry name" value="ABC_transpr_LolD-like"/>
</dbReference>
<dbReference type="GO" id="GO:0016887">
    <property type="term" value="F:ATP hydrolysis activity"/>
    <property type="evidence" value="ECO:0007669"/>
    <property type="project" value="InterPro"/>
</dbReference>
<dbReference type="Proteomes" id="UP000732377">
    <property type="component" value="Unassembled WGS sequence"/>
</dbReference>
<dbReference type="PROSITE" id="PS50893">
    <property type="entry name" value="ABC_TRANSPORTER_2"/>
    <property type="match status" value="1"/>
</dbReference>
<gene>
    <name evidence="9 11" type="primary">ftsE</name>
    <name evidence="11" type="ORF">CWE10_15200</name>
</gene>
<dbReference type="FunFam" id="3.40.50.300:FF:000056">
    <property type="entry name" value="Cell division ATP-binding protein FtsE"/>
    <property type="match status" value="1"/>
</dbReference>
<evidence type="ECO:0000256" key="8">
    <source>
        <dbReference type="ARBA" id="ARBA00023306"/>
    </source>
</evidence>
<evidence type="ECO:0000256" key="5">
    <source>
        <dbReference type="ARBA" id="ARBA00022741"/>
    </source>
</evidence>
<evidence type="ECO:0000256" key="3">
    <source>
        <dbReference type="ARBA" id="ARBA00022475"/>
    </source>
</evidence>
<feature type="domain" description="ABC transporter" evidence="10">
    <location>
        <begin position="2"/>
        <end position="229"/>
    </location>
</feature>
<dbReference type="NCBIfam" id="TIGR02673">
    <property type="entry name" value="FtsE"/>
    <property type="match status" value="1"/>
</dbReference>
<protein>
    <recommendedName>
        <fullName evidence="2 9">Cell division ATP-binding protein FtsE</fullName>
    </recommendedName>
</protein>
<evidence type="ECO:0000256" key="4">
    <source>
        <dbReference type="ARBA" id="ARBA00022618"/>
    </source>
</evidence>
<dbReference type="PANTHER" id="PTHR24220">
    <property type="entry name" value="IMPORT ATP-BINDING PROTEIN"/>
    <property type="match status" value="1"/>
</dbReference>
<evidence type="ECO:0000313" key="11">
    <source>
        <dbReference type="EMBL" id="MBY6277526.1"/>
    </source>
</evidence>
<comment type="subcellular location">
    <subcellularLocation>
        <location evidence="9">Cell membrane</location>
        <topology evidence="9">Peripheral membrane protein</topology>
        <orientation evidence="9">Cytoplasmic side</orientation>
    </subcellularLocation>
</comment>
<name>A0A953IC46_SYMTR</name>
<dbReference type="InterPro" id="IPR005286">
    <property type="entry name" value="Cell_div_FtsE"/>
</dbReference>
<evidence type="ECO:0000313" key="12">
    <source>
        <dbReference type="Proteomes" id="UP000732377"/>
    </source>
</evidence>
<keyword evidence="8 9" id="KW-0131">Cell cycle</keyword>
<comment type="similarity">
    <text evidence="1 9">Belongs to the ABC transporter superfamily.</text>
</comment>
<dbReference type="GO" id="GO:0005886">
    <property type="term" value="C:plasma membrane"/>
    <property type="evidence" value="ECO:0007669"/>
    <property type="project" value="UniProtKB-SubCell"/>
</dbReference>
<dbReference type="InterPro" id="IPR003439">
    <property type="entry name" value="ABC_transporter-like_ATP-bd"/>
</dbReference>
<comment type="function">
    <text evidence="9">Part of the ABC transporter FtsEX involved in cellular division.</text>
</comment>
<evidence type="ECO:0000256" key="9">
    <source>
        <dbReference type="RuleBase" id="RU365094"/>
    </source>
</evidence>
<evidence type="ECO:0000256" key="2">
    <source>
        <dbReference type="ARBA" id="ARBA00020019"/>
    </source>
</evidence>
<dbReference type="AlphaFoldDB" id="A0A953IC46"/>
<dbReference type="SMART" id="SM00382">
    <property type="entry name" value="AAA"/>
    <property type="match status" value="1"/>
</dbReference>
<evidence type="ECO:0000256" key="7">
    <source>
        <dbReference type="ARBA" id="ARBA00023136"/>
    </source>
</evidence>
<keyword evidence="4 9" id="KW-0132">Cell division</keyword>
<comment type="caution">
    <text evidence="11">The sequence shown here is derived from an EMBL/GenBank/DDBJ whole genome shotgun (WGS) entry which is preliminary data.</text>
</comment>
<dbReference type="Pfam" id="PF00005">
    <property type="entry name" value="ABC_tran"/>
    <property type="match status" value="1"/>
</dbReference>
<keyword evidence="3 9" id="KW-1003">Cell membrane</keyword>
<evidence type="ECO:0000259" key="10">
    <source>
        <dbReference type="PROSITE" id="PS50893"/>
    </source>
</evidence>
<dbReference type="GO" id="GO:0022857">
    <property type="term" value="F:transmembrane transporter activity"/>
    <property type="evidence" value="ECO:0007669"/>
    <property type="project" value="TreeGrafter"/>
</dbReference>
<dbReference type="GO" id="GO:0005524">
    <property type="term" value="F:ATP binding"/>
    <property type="evidence" value="ECO:0007669"/>
    <property type="project" value="UniProtKB-UniRule"/>
</dbReference>
<dbReference type="InterPro" id="IPR027417">
    <property type="entry name" value="P-loop_NTPase"/>
</dbReference>
<dbReference type="EMBL" id="PIUK01000192">
    <property type="protein sequence ID" value="MBY6277526.1"/>
    <property type="molecule type" value="Genomic_DNA"/>
</dbReference>
<dbReference type="PANTHER" id="PTHR24220:SF470">
    <property type="entry name" value="CELL DIVISION ATP-BINDING PROTEIN FTSE"/>
    <property type="match status" value="1"/>
</dbReference>
<keyword evidence="6 9" id="KW-0067">ATP-binding</keyword>